<feature type="compositionally biased region" description="Basic and acidic residues" evidence="1">
    <location>
        <begin position="131"/>
        <end position="144"/>
    </location>
</feature>
<comment type="caution">
    <text evidence="2">The sequence shown here is derived from an EMBL/GenBank/DDBJ whole genome shotgun (WGS) entry which is preliminary data.</text>
</comment>
<evidence type="ECO:0000313" key="3">
    <source>
        <dbReference type="Proteomes" id="UP001222325"/>
    </source>
</evidence>
<evidence type="ECO:0000313" key="2">
    <source>
        <dbReference type="EMBL" id="KAJ7086324.1"/>
    </source>
</evidence>
<evidence type="ECO:0000256" key="1">
    <source>
        <dbReference type="SAM" id="MobiDB-lite"/>
    </source>
</evidence>
<name>A0AAD6U111_9AGAR</name>
<organism evidence="2 3">
    <name type="scientific">Mycena belliarum</name>
    <dbReference type="NCBI Taxonomy" id="1033014"/>
    <lineage>
        <taxon>Eukaryota</taxon>
        <taxon>Fungi</taxon>
        <taxon>Dikarya</taxon>
        <taxon>Basidiomycota</taxon>
        <taxon>Agaricomycotina</taxon>
        <taxon>Agaricomycetes</taxon>
        <taxon>Agaricomycetidae</taxon>
        <taxon>Agaricales</taxon>
        <taxon>Marasmiineae</taxon>
        <taxon>Mycenaceae</taxon>
        <taxon>Mycena</taxon>
    </lineage>
</organism>
<protein>
    <submittedName>
        <fullName evidence="2">Uncharacterized protein</fullName>
    </submittedName>
</protein>
<dbReference type="EMBL" id="JARJCN010000031">
    <property type="protein sequence ID" value="KAJ7086324.1"/>
    <property type="molecule type" value="Genomic_DNA"/>
</dbReference>
<reference evidence="2" key="1">
    <citation type="submission" date="2023-03" db="EMBL/GenBank/DDBJ databases">
        <title>Massive genome expansion in bonnet fungi (Mycena s.s.) driven by repeated elements and novel gene families across ecological guilds.</title>
        <authorList>
            <consortium name="Lawrence Berkeley National Laboratory"/>
            <person name="Harder C.B."/>
            <person name="Miyauchi S."/>
            <person name="Viragh M."/>
            <person name="Kuo A."/>
            <person name="Thoen E."/>
            <person name="Andreopoulos B."/>
            <person name="Lu D."/>
            <person name="Skrede I."/>
            <person name="Drula E."/>
            <person name="Henrissat B."/>
            <person name="Morin E."/>
            <person name="Kohler A."/>
            <person name="Barry K."/>
            <person name="LaButti K."/>
            <person name="Morin E."/>
            <person name="Salamov A."/>
            <person name="Lipzen A."/>
            <person name="Mereny Z."/>
            <person name="Hegedus B."/>
            <person name="Baldrian P."/>
            <person name="Stursova M."/>
            <person name="Weitz H."/>
            <person name="Taylor A."/>
            <person name="Grigoriev I.V."/>
            <person name="Nagy L.G."/>
            <person name="Martin F."/>
            <person name="Kauserud H."/>
        </authorList>
    </citation>
    <scope>NUCLEOTIDE SEQUENCE</scope>
    <source>
        <strain evidence="2">CBHHK173m</strain>
    </source>
</reference>
<feature type="region of interest" description="Disordered" evidence="1">
    <location>
        <begin position="103"/>
        <end position="148"/>
    </location>
</feature>
<accession>A0AAD6U111</accession>
<dbReference type="Proteomes" id="UP001222325">
    <property type="component" value="Unassembled WGS sequence"/>
</dbReference>
<dbReference type="AlphaFoldDB" id="A0AAD6U111"/>
<keyword evidence="3" id="KW-1185">Reference proteome</keyword>
<gene>
    <name evidence="2" type="ORF">B0H15DRAFT_950431</name>
</gene>
<sequence>MPHARKAHRRTIGCISPTLYSTRFCAPHPVLALHVWPTALLHDSLPRSIIPPAAPSTKCPLRPAERERGERCAHPRQKLILALIVARGRLSLTRRSRTLRPRVPPWCIPRRAPSKSHASTPPPPPAARSRGAHERRAHPEHSRAYDTQTILPPCMLPFDATALL</sequence>
<proteinExistence type="predicted"/>